<gene>
    <name evidence="6" type="ORF">M896_021560</name>
</gene>
<proteinExistence type="predicted"/>
<dbReference type="GO" id="GO:0006506">
    <property type="term" value="P:GPI anchor biosynthetic process"/>
    <property type="evidence" value="ECO:0007669"/>
    <property type="project" value="InterPro"/>
</dbReference>
<feature type="transmembrane region" description="Helical" evidence="3">
    <location>
        <begin position="388"/>
        <end position="405"/>
    </location>
</feature>
<name>A0A0B2UMP3_9MICR</name>
<dbReference type="InParanoid" id="A0A0B2UMP3"/>
<dbReference type="EMBL" id="JOKQ01000002">
    <property type="protein sequence ID" value="KHN70317.1"/>
    <property type="molecule type" value="Genomic_DNA"/>
</dbReference>
<dbReference type="Proteomes" id="UP000031056">
    <property type="component" value="Unassembled WGS sequence"/>
</dbReference>
<protein>
    <submittedName>
        <fullName evidence="6">Glycosyltransferase</fullName>
    </submittedName>
</protein>
<dbReference type="FunCoup" id="A0A0B2UMP3">
    <property type="interactions" value="91"/>
</dbReference>
<evidence type="ECO:0000259" key="4">
    <source>
        <dbReference type="Pfam" id="PF00534"/>
    </source>
</evidence>
<comment type="function">
    <text evidence="1">Catalytic subunit in the complex catalyzing the transfer of N-acetylglucosamine from UDP-N-acetylglucosamine to phosphatidylinositol, the first step of GPI biosynthesis.</text>
</comment>
<dbReference type="InterPro" id="IPR001296">
    <property type="entry name" value="Glyco_trans_1"/>
</dbReference>
<dbReference type="GO" id="GO:0000506">
    <property type="term" value="C:glycosylphosphatidylinositol-N-acetylglucosaminyltransferase (GPI-GnT) complex"/>
    <property type="evidence" value="ECO:0007669"/>
    <property type="project" value="TreeGrafter"/>
</dbReference>
<dbReference type="HOGENOM" id="CLU_009583_19_0_1"/>
<reference evidence="6 7" key="1">
    <citation type="journal article" date="2014" name="MBio">
        <title>The Ordospora colligata genome; evolution of extreme reduction in microsporidia and host-to-parasite horizontal gene transfer.</title>
        <authorList>
            <person name="Pombert J.-F."/>
            <person name="Haag K.L."/>
            <person name="Beidas S."/>
            <person name="Ebert D."/>
            <person name="Keeling P.J."/>
        </authorList>
    </citation>
    <scope>NUCLEOTIDE SEQUENCE [LARGE SCALE GENOMIC DNA]</scope>
    <source>
        <strain evidence="6 7">OC4</strain>
    </source>
</reference>
<evidence type="ECO:0000256" key="2">
    <source>
        <dbReference type="ARBA" id="ARBA00022676"/>
    </source>
</evidence>
<keyword evidence="3" id="KW-0812">Transmembrane</keyword>
<dbReference type="AlphaFoldDB" id="A0A0B2UMP3"/>
<dbReference type="Pfam" id="PF08288">
    <property type="entry name" value="PIGA"/>
    <property type="match status" value="1"/>
</dbReference>
<dbReference type="VEuPathDB" id="MicrosporidiaDB:M896_021560"/>
<evidence type="ECO:0000256" key="1">
    <source>
        <dbReference type="ARBA" id="ARBA00003265"/>
    </source>
</evidence>
<feature type="domain" description="PIGA GPI anchor biosynthesis" evidence="5">
    <location>
        <begin position="44"/>
        <end position="129"/>
    </location>
</feature>
<dbReference type="GO" id="GO:0017176">
    <property type="term" value="F:phosphatidylinositol N-acetylglucosaminyltransferase activity"/>
    <property type="evidence" value="ECO:0007669"/>
    <property type="project" value="EnsemblFungi"/>
</dbReference>
<dbReference type="Pfam" id="PF00534">
    <property type="entry name" value="Glycos_transf_1"/>
    <property type="match status" value="1"/>
</dbReference>
<keyword evidence="3" id="KW-1133">Transmembrane helix</keyword>
<dbReference type="SUPFAM" id="SSF53756">
    <property type="entry name" value="UDP-Glycosyltransferase/glycogen phosphorylase"/>
    <property type="match status" value="1"/>
</dbReference>
<dbReference type="PANTHER" id="PTHR45871:SF1">
    <property type="entry name" value="PHOSPHATIDYLINOSITOL N-ACETYLGLUCOSAMINYLTRANSFERASE SUBUNIT A"/>
    <property type="match status" value="1"/>
</dbReference>
<feature type="domain" description="Glycosyl transferase family 1" evidence="4">
    <location>
        <begin position="193"/>
        <end position="335"/>
    </location>
</feature>
<keyword evidence="6" id="KW-0808">Transferase</keyword>
<dbReference type="STRING" id="1354746.A0A0B2UMP3"/>
<keyword evidence="7" id="KW-1185">Reference proteome</keyword>
<evidence type="ECO:0000313" key="6">
    <source>
        <dbReference type="EMBL" id="KHN70317.1"/>
    </source>
</evidence>
<keyword evidence="2" id="KW-0328">Glycosyltransferase</keyword>
<evidence type="ECO:0000259" key="5">
    <source>
        <dbReference type="Pfam" id="PF08288"/>
    </source>
</evidence>
<comment type="caution">
    <text evidence="6">The sequence shown here is derived from an EMBL/GenBank/DDBJ whole genome shotgun (WGS) entry which is preliminary data.</text>
</comment>
<dbReference type="Gene3D" id="3.40.50.2000">
    <property type="entry name" value="Glycogen Phosphorylase B"/>
    <property type="match status" value="2"/>
</dbReference>
<sequence length="408" mass="46150">MKRKLSIAMVSDFFYPSNGGVETHIRYLGEELIMMGHKVIVITHKTGDHVGCRMVGNIKTYFLDIPIICRNVAFPSLFSSFSLLKEIFDDEQVEIVHGHQTMSSMCIEALFHAITLNLKTVITDHSIFEVGPFENIVVNALCRFVLKSVGRCICVTYTSKENTHLRTHIPLEKIHVIPNAMLSELFYPDQSKTRNGKVVVVVCRLVYRKGVDLLADAIPIVCKADPDVRFIIVGDGSMRECIEQTLDEYSLYDRVDMMSDVCHDQVGSIMRKGDVFLNASLTEAFCIAIVEAASCGLHVVSTNVGGVHEVLPPDMITFSKLTAHDLAKNVLNALKRHNYNGRGYNQRLESIYNWRRVAEMTEDVYTGMKSTAISYIQRRRLYKGISGFIFRLFITIEYILLYAINVSK</sequence>
<dbReference type="InterPro" id="IPR013234">
    <property type="entry name" value="PIGA_GPI_anchor_biosynthesis"/>
</dbReference>
<evidence type="ECO:0000256" key="3">
    <source>
        <dbReference type="SAM" id="Phobius"/>
    </source>
</evidence>
<dbReference type="OrthoDB" id="734129at2759"/>
<dbReference type="GeneID" id="26261251"/>
<dbReference type="PANTHER" id="PTHR45871">
    <property type="entry name" value="N-ACETYLGLUCOSAMINYL-PHOSPHATIDYLINOSITOL BIOSYNTHETIC PROTEIN"/>
    <property type="match status" value="1"/>
</dbReference>
<evidence type="ECO:0000313" key="7">
    <source>
        <dbReference type="Proteomes" id="UP000031056"/>
    </source>
</evidence>
<dbReference type="RefSeq" id="XP_014564359.1">
    <property type="nucleotide sequence ID" value="XM_014708873.1"/>
</dbReference>
<accession>A0A0B2UMP3</accession>
<organism evidence="6 7">
    <name type="scientific">Ordospora colligata OC4</name>
    <dbReference type="NCBI Taxonomy" id="1354746"/>
    <lineage>
        <taxon>Eukaryota</taxon>
        <taxon>Fungi</taxon>
        <taxon>Fungi incertae sedis</taxon>
        <taxon>Microsporidia</taxon>
        <taxon>Ordosporidae</taxon>
        <taxon>Ordospora</taxon>
    </lineage>
</organism>
<keyword evidence="3" id="KW-0472">Membrane</keyword>